<accession>A0A8J2TWB5</accession>
<sequence>MYTVSGSGPAHTPPQGQPQHSWQAPTQPRPRMSGEASQPTQPHPMSQAGFTGDGAQPPGGPSQTGGQDAASGERMLGSPRRTSRRRFAQPGEAESDGPSGEAPSAEGRSEQPDPAAGGGAAAGDETGRRGAADA</sequence>
<dbReference type="AlphaFoldDB" id="A0A8J2TWB5"/>
<evidence type="ECO:0000313" key="3">
    <source>
        <dbReference type="Proteomes" id="UP000616114"/>
    </source>
</evidence>
<reference evidence="2" key="2">
    <citation type="submission" date="2020-09" db="EMBL/GenBank/DDBJ databases">
        <authorList>
            <person name="Sun Q."/>
            <person name="Zhou Y."/>
        </authorList>
    </citation>
    <scope>NUCLEOTIDE SEQUENCE</scope>
    <source>
        <strain evidence="2">CGMCC 1.12785</strain>
    </source>
</reference>
<protein>
    <submittedName>
        <fullName evidence="2">Uncharacterized protein</fullName>
    </submittedName>
</protein>
<evidence type="ECO:0000256" key="1">
    <source>
        <dbReference type="SAM" id="MobiDB-lite"/>
    </source>
</evidence>
<dbReference type="EMBL" id="BMFY01000002">
    <property type="protein sequence ID" value="GGA06275.1"/>
    <property type="molecule type" value="Genomic_DNA"/>
</dbReference>
<feature type="compositionally biased region" description="Polar residues" evidence="1">
    <location>
        <begin position="17"/>
        <end position="26"/>
    </location>
</feature>
<evidence type="ECO:0000313" key="2">
    <source>
        <dbReference type="EMBL" id="GGA06275.1"/>
    </source>
</evidence>
<comment type="caution">
    <text evidence="2">The sequence shown here is derived from an EMBL/GenBank/DDBJ whole genome shotgun (WGS) entry which is preliminary data.</text>
</comment>
<reference evidence="2" key="1">
    <citation type="journal article" date="2014" name="Int. J. Syst. Evol. Microbiol.">
        <title>Complete genome sequence of Corynebacterium casei LMG S-19264T (=DSM 44701T), isolated from a smear-ripened cheese.</title>
        <authorList>
            <consortium name="US DOE Joint Genome Institute (JGI-PGF)"/>
            <person name="Walter F."/>
            <person name="Albersmeier A."/>
            <person name="Kalinowski J."/>
            <person name="Ruckert C."/>
        </authorList>
    </citation>
    <scope>NUCLEOTIDE SEQUENCE</scope>
    <source>
        <strain evidence="2">CGMCC 1.12785</strain>
    </source>
</reference>
<gene>
    <name evidence="2" type="ORF">GCM10011333_06540</name>
</gene>
<name>A0A8J2TWB5_9MICO</name>
<feature type="compositionally biased region" description="Polar residues" evidence="1">
    <location>
        <begin position="35"/>
        <end position="44"/>
    </location>
</feature>
<keyword evidence="3" id="KW-1185">Reference proteome</keyword>
<feature type="compositionally biased region" description="Basic and acidic residues" evidence="1">
    <location>
        <begin position="125"/>
        <end position="134"/>
    </location>
</feature>
<feature type="region of interest" description="Disordered" evidence="1">
    <location>
        <begin position="1"/>
        <end position="134"/>
    </location>
</feature>
<dbReference type="Proteomes" id="UP000616114">
    <property type="component" value="Unassembled WGS sequence"/>
</dbReference>
<proteinExistence type="predicted"/>
<organism evidence="2 3">
    <name type="scientific">Sediminivirga luteola</name>
    <dbReference type="NCBI Taxonomy" id="1774748"/>
    <lineage>
        <taxon>Bacteria</taxon>
        <taxon>Bacillati</taxon>
        <taxon>Actinomycetota</taxon>
        <taxon>Actinomycetes</taxon>
        <taxon>Micrococcales</taxon>
        <taxon>Brevibacteriaceae</taxon>
        <taxon>Sediminivirga</taxon>
    </lineage>
</organism>